<dbReference type="RefSeq" id="WP_058356634.1">
    <property type="nucleotide sequence ID" value="NZ_CABKVG010000009.1"/>
</dbReference>
<organism evidence="4 5">
    <name type="scientific">Vitreoscilla massiliensis</name>
    <dbReference type="NCBI Taxonomy" id="1689272"/>
    <lineage>
        <taxon>Bacteria</taxon>
        <taxon>Pseudomonadati</taxon>
        <taxon>Pseudomonadota</taxon>
        <taxon>Betaproteobacteria</taxon>
        <taxon>Neisseriales</taxon>
        <taxon>Neisseriaceae</taxon>
        <taxon>Vitreoscilla</taxon>
    </lineage>
</organism>
<dbReference type="Pfam" id="PF01757">
    <property type="entry name" value="Acyl_transf_3"/>
    <property type="match status" value="1"/>
</dbReference>
<dbReference type="InterPro" id="IPR002656">
    <property type="entry name" value="Acyl_transf_3_dom"/>
</dbReference>
<proteinExistence type="predicted"/>
<feature type="transmembrane region" description="Helical" evidence="1">
    <location>
        <begin position="281"/>
        <end position="299"/>
    </location>
</feature>
<feature type="domain" description="SGNH" evidence="3">
    <location>
        <begin position="389"/>
        <end position="640"/>
    </location>
</feature>
<feature type="transmembrane region" description="Helical" evidence="1">
    <location>
        <begin position="188"/>
        <end position="207"/>
    </location>
</feature>
<keyword evidence="1" id="KW-0812">Transmembrane</keyword>
<protein>
    <submittedName>
        <fullName evidence="4">Acyltransferase</fullName>
    </submittedName>
</protein>
<feature type="transmembrane region" description="Helical" evidence="1">
    <location>
        <begin position="305"/>
        <end position="324"/>
    </location>
</feature>
<sequence>MKFRYDINALRALAVVLVTLYHFKVPGFAGGFIGVDVFFVISGFLMTNIICKHSAAQPFHLVTFYMARVSRIIPALLGLILALAVMGYFVLIPEYYQKFAHNALASLAFFSNYQYAAESAGYFDLAAEENILLHTWSLSVEWLFYLLYPIVLYPFLRKKYHIKVVLWLMFVLSLCYASYLLHTNAKGAFYFLSSRIWEMVLGGLVAIYPMSLTVWRSRLLATMGWLCLLAAVWFYGVATPWPAYYALLPTLGTACIIAANTDYKCLKWVWIQYLGKYSYSIYLWHWPVAFYGFYFVSVTEHIPYFKVWAIGSSLLLGALSYYGIERPSAKWAKQHTQPHVFAGIAVAMLTLIAGLQYVQQAQGFPQRIAAQTRQNFDYVVNSDPKRKQCHFASGVDVKFCQYGKGKQLKAIVWGDSHANAVVNAVATASEKNDGHILSWTSSSCPTVLGIQSQADSKFNCNRQLQRFFLEVQSYPKETPIIVVNRLNAYLHGNNETQNGQPQTFVYTPYSLRNLQKFQGEIIQGYEQAICQLSQTHPVYVMQPIPEMGKNVLNEELKYSMILHQGLQMTVSKHQHLQRSNLALITNAQLAQRCGVKLLDPLPYLCDQKQCYGSRNNVPYYFDDDHLSLRGARRLAPLFEPLLK</sequence>
<keyword evidence="5" id="KW-1185">Reference proteome</keyword>
<feature type="transmembrane region" description="Helical" evidence="1">
    <location>
        <begin position="29"/>
        <end position="51"/>
    </location>
</feature>
<evidence type="ECO:0000259" key="2">
    <source>
        <dbReference type="Pfam" id="PF01757"/>
    </source>
</evidence>
<keyword evidence="1" id="KW-1133">Transmembrane helix</keyword>
<dbReference type="Pfam" id="PF19040">
    <property type="entry name" value="SGNH"/>
    <property type="match status" value="1"/>
</dbReference>
<dbReference type="PANTHER" id="PTHR23028:SF53">
    <property type="entry name" value="ACYL_TRANSF_3 DOMAIN-CONTAINING PROTEIN"/>
    <property type="match status" value="1"/>
</dbReference>
<dbReference type="Proteomes" id="UP000832011">
    <property type="component" value="Chromosome"/>
</dbReference>
<gene>
    <name evidence="4" type="ORF">LVJ82_10525</name>
</gene>
<dbReference type="InterPro" id="IPR043968">
    <property type="entry name" value="SGNH"/>
</dbReference>
<name>A0ABY4E3D9_9NEIS</name>
<keyword evidence="4" id="KW-0012">Acyltransferase</keyword>
<evidence type="ECO:0000313" key="4">
    <source>
        <dbReference type="EMBL" id="UOO87927.1"/>
    </source>
</evidence>
<evidence type="ECO:0000313" key="5">
    <source>
        <dbReference type="Proteomes" id="UP000832011"/>
    </source>
</evidence>
<reference evidence="4 5" key="1">
    <citation type="journal article" date="2022" name="Res Sq">
        <title>Evolution of multicellular longitudinally dividing oral cavity symbionts (Neisseriaceae).</title>
        <authorList>
            <person name="Nyongesa S."/>
            <person name="Weber P."/>
            <person name="Bernet E."/>
            <person name="Pullido F."/>
            <person name="Nieckarz M."/>
            <person name="Delaby M."/>
            <person name="Nieves C."/>
            <person name="Viehboeck T."/>
            <person name="Krause N."/>
            <person name="Rivera-Millot A."/>
            <person name="Nakamura A."/>
            <person name="Vischer N."/>
            <person name="VanNieuwenhze M."/>
            <person name="Brun Y."/>
            <person name="Cava F."/>
            <person name="Bulgheresi S."/>
            <person name="Veyrier F."/>
        </authorList>
    </citation>
    <scope>NUCLEOTIDE SEQUENCE [LARGE SCALE GENOMIC DNA]</scope>
    <source>
        <strain evidence="4 5">SN4</strain>
    </source>
</reference>
<accession>A0ABY4E3D9</accession>
<dbReference type="PANTHER" id="PTHR23028">
    <property type="entry name" value="ACETYLTRANSFERASE"/>
    <property type="match status" value="1"/>
</dbReference>
<feature type="transmembrane region" description="Helical" evidence="1">
    <location>
        <begin position="131"/>
        <end position="152"/>
    </location>
</feature>
<keyword evidence="4" id="KW-0808">Transferase</keyword>
<feature type="domain" description="Acyltransferase 3" evidence="2">
    <location>
        <begin position="5"/>
        <end position="310"/>
    </location>
</feature>
<dbReference type="EMBL" id="CP091511">
    <property type="protein sequence ID" value="UOO87927.1"/>
    <property type="molecule type" value="Genomic_DNA"/>
</dbReference>
<feature type="transmembrane region" description="Helical" evidence="1">
    <location>
        <begin position="164"/>
        <end position="182"/>
    </location>
</feature>
<keyword evidence="1" id="KW-0472">Membrane</keyword>
<evidence type="ECO:0000256" key="1">
    <source>
        <dbReference type="SAM" id="Phobius"/>
    </source>
</evidence>
<evidence type="ECO:0000259" key="3">
    <source>
        <dbReference type="Pfam" id="PF19040"/>
    </source>
</evidence>
<feature type="transmembrane region" description="Helical" evidence="1">
    <location>
        <begin position="72"/>
        <end position="92"/>
    </location>
</feature>
<dbReference type="InterPro" id="IPR050879">
    <property type="entry name" value="Acyltransferase_3"/>
</dbReference>
<dbReference type="GO" id="GO:0016746">
    <property type="term" value="F:acyltransferase activity"/>
    <property type="evidence" value="ECO:0007669"/>
    <property type="project" value="UniProtKB-KW"/>
</dbReference>
<feature type="transmembrane region" description="Helical" evidence="1">
    <location>
        <begin position="7"/>
        <end position="23"/>
    </location>
</feature>
<feature type="transmembrane region" description="Helical" evidence="1">
    <location>
        <begin position="219"/>
        <end position="237"/>
    </location>
</feature>
<feature type="transmembrane region" description="Helical" evidence="1">
    <location>
        <begin position="336"/>
        <end position="358"/>
    </location>
</feature>